<keyword evidence="2" id="KW-1185">Reference proteome</keyword>
<gene>
    <name evidence="1" type="ORF">AG1IA_01523</name>
</gene>
<proteinExistence type="predicted"/>
<name>L8X729_THACA</name>
<dbReference type="EMBL" id="AFRT01000306">
    <property type="protein sequence ID" value="ELU44439.1"/>
    <property type="molecule type" value="Genomic_DNA"/>
</dbReference>
<comment type="caution">
    <text evidence="1">The sequence shown here is derived from an EMBL/GenBank/DDBJ whole genome shotgun (WGS) entry which is preliminary data.</text>
</comment>
<dbReference type="HOGENOM" id="CLU_2962487_0_0_1"/>
<protein>
    <submittedName>
        <fullName evidence="1">Uncharacterized protein</fullName>
    </submittedName>
</protein>
<evidence type="ECO:0000313" key="2">
    <source>
        <dbReference type="Proteomes" id="UP000011668"/>
    </source>
</evidence>
<organism evidence="1 2">
    <name type="scientific">Thanatephorus cucumeris (strain AG1-IA)</name>
    <name type="common">Rice sheath blight fungus</name>
    <name type="synonym">Rhizoctonia solani</name>
    <dbReference type="NCBI Taxonomy" id="983506"/>
    <lineage>
        <taxon>Eukaryota</taxon>
        <taxon>Fungi</taxon>
        <taxon>Dikarya</taxon>
        <taxon>Basidiomycota</taxon>
        <taxon>Agaricomycotina</taxon>
        <taxon>Agaricomycetes</taxon>
        <taxon>Cantharellales</taxon>
        <taxon>Ceratobasidiaceae</taxon>
        <taxon>Rhizoctonia</taxon>
        <taxon>Rhizoctonia solani AG-1</taxon>
    </lineage>
</organism>
<dbReference type="Proteomes" id="UP000011668">
    <property type="component" value="Unassembled WGS sequence"/>
</dbReference>
<accession>L8X729</accession>
<evidence type="ECO:0000313" key="1">
    <source>
        <dbReference type="EMBL" id="ELU44439.1"/>
    </source>
</evidence>
<dbReference type="AlphaFoldDB" id="L8X729"/>
<reference evidence="1 2" key="1">
    <citation type="journal article" date="2013" name="Nat. Commun.">
        <title>The evolution and pathogenic mechanisms of the rice sheath blight pathogen.</title>
        <authorList>
            <person name="Zheng A."/>
            <person name="Lin R."/>
            <person name="Xu L."/>
            <person name="Qin P."/>
            <person name="Tang C."/>
            <person name="Ai P."/>
            <person name="Zhang D."/>
            <person name="Liu Y."/>
            <person name="Sun Z."/>
            <person name="Feng H."/>
            <person name="Wang Y."/>
            <person name="Chen Y."/>
            <person name="Liang X."/>
            <person name="Fu R."/>
            <person name="Li Q."/>
            <person name="Zhang J."/>
            <person name="Yu X."/>
            <person name="Xie Z."/>
            <person name="Ding L."/>
            <person name="Guan P."/>
            <person name="Tang J."/>
            <person name="Liang Y."/>
            <person name="Wang S."/>
            <person name="Deng Q."/>
            <person name="Li S."/>
            <person name="Zhu J."/>
            <person name="Wang L."/>
            <person name="Liu H."/>
            <person name="Li P."/>
        </authorList>
    </citation>
    <scope>NUCLEOTIDE SEQUENCE [LARGE SCALE GENOMIC DNA]</scope>
    <source>
        <strain evidence="2">AG-1 IA</strain>
    </source>
</reference>
<sequence length="59" mass="6459">MPAMAVFRTSPLPISPSPRCNEQWHERCTGTTIAIQALSPTPNKIARNRLIGALRTSAK</sequence>